<organism evidence="3 4">
    <name type="scientific">Sphingomonas sanguinis</name>
    <dbReference type="NCBI Taxonomy" id="33051"/>
    <lineage>
        <taxon>Bacteria</taxon>
        <taxon>Pseudomonadati</taxon>
        <taxon>Pseudomonadota</taxon>
        <taxon>Alphaproteobacteria</taxon>
        <taxon>Sphingomonadales</taxon>
        <taxon>Sphingomonadaceae</taxon>
        <taxon>Sphingomonas</taxon>
    </lineage>
</organism>
<evidence type="ECO:0000256" key="1">
    <source>
        <dbReference type="SAM" id="SignalP"/>
    </source>
</evidence>
<dbReference type="EMBL" id="JABEOV010000004">
    <property type="protein sequence ID" value="NNG51922.1"/>
    <property type="molecule type" value="Genomic_DNA"/>
</dbReference>
<keyword evidence="1" id="KW-0732">Signal</keyword>
<feature type="signal peptide" evidence="1">
    <location>
        <begin position="1"/>
        <end position="30"/>
    </location>
</feature>
<dbReference type="InterPro" id="IPR025711">
    <property type="entry name" value="PepSY"/>
</dbReference>
<dbReference type="Proteomes" id="UP000557656">
    <property type="component" value="Unassembled WGS sequence"/>
</dbReference>
<protein>
    <submittedName>
        <fullName evidence="3">PepSY domain-containing protein</fullName>
    </submittedName>
</protein>
<sequence length="99" mass="10615">MSRKPFSTVSLVIKTALAAVAISLASAASAAPVCTTAPKAKWMSPAQMKARVAKMGYSKVKVFQQAGSCYEIYAQTKDGRRAEVYFNPVNGKIVQNNVD</sequence>
<comment type="caution">
    <text evidence="3">The sequence shown here is derived from an EMBL/GenBank/DDBJ whole genome shotgun (WGS) entry which is preliminary data.</text>
</comment>
<accession>A0ABX1UFF0</accession>
<evidence type="ECO:0000313" key="3">
    <source>
        <dbReference type="EMBL" id="NNG51922.1"/>
    </source>
</evidence>
<reference evidence="3 4" key="1">
    <citation type="submission" date="2020-05" db="EMBL/GenBank/DDBJ databases">
        <title>Draft Genome Sequences of Sphingomonas sp. Isolated from the International Space Station.</title>
        <authorList>
            <person name="Bijlani S."/>
            <person name="Singh N.K."/>
            <person name="Mason C.E."/>
            <person name="Wang C.C."/>
            <person name="Venkateswaran K."/>
        </authorList>
    </citation>
    <scope>NUCLEOTIDE SEQUENCE [LARGE SCALE GENOMIC DNA]</scope>
    <source>
        <strain evidence="3 4">IIF7SW-B5</strain>
    </source>
</reference>
<keyword evidence="4" id="KW-1185">Reference proteome</keyword>
<feature type="domain" description="PepSY" evidence="2">
    <location>
        <begin position="15"/>
        <end position="96"/>
    </location>
</feature>
<name>A0ABX1UFF0_9SPHN</name>
<proteinExistence type="predicted"/>
<evidence type="ECO:0000313" key="4">
    <source>
        <dbReference type="Proteomes" id="UP000557656"/>
    </source>
</evidence>
<evidence type="ECO:0000259" key="2">
    <source>
        <dbReference type="Pfam" id="PF13670"/>
    </source>
</evidence>
<gene>
    <name evidence="3" type="ORF">HKX05_00965</name>
</gene>
<dbReference type="Pfam" id="PF13670">
    <property type="entry name" value="PepSY_2"/>
    <property type="match status" value="1"/>
</dbReference>
<feature type="chain" id="PRO_5045421855" evidence="1">
    <location>
        <begin position="31"/>
        <end position="99"/>
    </location>
</feature>